<dbReference type="InterPro" id="IPR058625">
    <property type="entry name" value="MdtA-like_BSH"/>
</dbReference>
<feature type="transmembrane region" description="Helical" evidence="6">
    <location>
        <begin position="7"/>
        <end position="26"/>
    </location>
</feature>
<feature type="domain" description="Multidrug resistance protein MdtA-like barrel-sandwich hybrid" evidence="8">
    <location>
        <begin position="75"/>
        <end position="197"/>
    </location>
</feature>
<name>A0A937FAR2_9BACT</name>
<feature type="domain" description="YknX-like C-terminal permuted SH3-like" evidence="10">
    <location>
        <begin position="287"/>
        <end position="353"/>
    </location>
</feature>
<proteinExistence type="inferred from homology"/>
<evidence type="ECO:0000259" key="9">
    <source>
        <dbReference type="Pfam" id="PF25954"/>
    </source>
</evidence>
<dbReference type="PANTHER" id="PTHR30469">
    <property type="entry name" value="MULTIDRUG RESISTANCE PROTEIN MDTA"/>
    <property type="match status" value="1"/>
</dbReference>
<evidence type="ECO:0000259" key="8">
    <source>
        <dbReference type="Pfam" id="PF25917"/>
    </source>
</evidence>
<dbReference type="Gene3D" id="2.40.30.170">
    <property type="match status" value="1"/>
</dbReference>
<gene>
    <name evidence="11" type="ORF">JL102_14700</name>
</gene>
<protein>
    <submittedName>
        <fullName evidence="11">Efflux RND transporter periplasmic adaptor subunit</fullName>
    </submittedName>
</protein>
<dbReference type="FunFam" id="2.40.30.170:FF:000010">
    <property type="entry name" value="Efflux RND transporter periplasmic adaptor subunit"/>
    <property type="match status" value="1"/>
</dbReference>
<evidence type="ECO:0000256" key="1">
    <source>
        <dbReference type="ARBA" id="ARBA00009477"/>
    </source>
</evidence>
<dbReference type="InterPro" id="IPR006143">
    <property type="entry name" value="RND_pump_MFP"/>
</dbReference>
<accession>A0A937FAR2</accession>
<dbReference type="InterPro" id="IPR058637">
    <property type="entry name" value="YknX-like_C"/>
</dbReference>
<dbReference type="Proteomes" id="UP000659388">
    <property type="component" value="Unassembled WGS sequence"/>
</dbReference>
<keyword evidence="3" id="KW-0862">Zinc</keyword>
<feature type="domain" description="CusB-like beta-barrel" evidence="9">
    <location>
        <begin position="208"/>
        <end position="279"/>
    </location>
</feature>
<evidence type="ECO:0000259" key="7">
    <source>
        <dbReference type="Pfam" id="PF25876"/>
    </source>
</evidence>
<organism evidence="11 12">
    <name type="scientific">Fulvivirga sediminis</name>
    <dbReference type="NCBI Taxonomy" id="2803949"/>
    <lineage>
        <taxon>Bacteria</taxon>
        <taxon>Pseudomonadati</taxon>
        <taxon>Bacteroidota</taxon>
        <taxon>Cytophagia</taxon>
        <taxon>Cytophagales</taxon>
        <taxon>Fulvivirgaceae</taxon>
        <taxon>Fulvivirga</taxon>
    </lineage>
</organism>
<dbReference type="GO" id="GO:0015562">
    <property type="term" value="F:efflux transmembrane transporter activity"/>
    <property type="evidence" value="ECO:0007669"/>
    <property type="project" value="TreeGrafter"/>
</dbReference>
<dbReference type="PANTHER" id="PTHR30469:SF36">
    <property type="entry name" value="BLL3903 PROTEIN"/>
    <property type="match status" value="1"/>
</dbReference>
<keyword evidence="6" id="KW-0472">Membrane</keyword>
<keyword evidence="12" id="KW-1185">Reference proteome</keyword>
<keyword evidence="2" id="KW-0813">Transport</keyword>
<sequence length="360" mass="39607">MNATVKKILIAVIILAALGFIFYPRFFSNNENEAPATENQSDKTNKKLPVSALVLQKGALNNTLRSTGSLLANESIELKAEVSGIVESIHFKEGQKVKKGQLLLTINDDEILAEIEKLKFTRKLNEDITDRQQKLLAKEAISKEEYETAMTTLNTTMADIKVREAQLNKHHIRAPFSGIIGLREISVGSSLNPGDRISNLYSIDPIKIDFSVPGKYISEVSAGDKISFSTDSYEETFNGEIYAIEPRIDPKTRSLRIRALCSNDENKLLPGQFAKINLTLSTYESALMIPTEAVIPELNGKKVFIYKNGVAEARNVQTGIRTADKVQVTEGLSAGDTVLTSGALQLKQGLPVNIQINSQP</sequence>
<dbReference type="NCBIfam" id="TIGR01730">
    <property type="entry name" value="RND_mfp"/>
    <property type="match status" value="1"/>
</dbReference>
<evidence type="ECO:0000256" key="2">
    <source>
        <dbReference type="ARBA" id="ARBA00022448"/>
    </source>
</evidence>
<dbReference type="Pfam" id="PF25989">
    <property type="entry name" value="YknX_C"/>
    <property type="match status" value="1"/>
</dbReference>
<evidence type="ECO:0000313" key="11">
    <source>
        <dbReference type="EMBL" id="MBL3657394.1"/>
    </source>
</evidence>
<comment type="function">
    <text evidence="5">CzcA and CzcB together would act in zinc efflux nearly as effectively as the complete czc efflux system (CzcABC). The CzcB protein is thought to funnel zinc cations to the CzcA transport protein.</text>
</comment>
<evidence type="ECO:0000256" key="6">
    <source>
        <dbReference type="SAM" id="Phobius"/>
    </source>
</evidence>
<dbReference type="EMBL" id="JAESIY010000007">
    <property type="protein sequence ID" value="MBL3657394.1"/>
    <property type="molecule type" value="Genomic_DNA"/>
</dbReference>
<dbReference type="SUPFAM" id="SSF111369">
    <property type="entry name" value="HlyD-like secretion proteins"/>
    <property type="match status" value="1"/>
</dbReference>
<evidence type="ECO:0000259" key="10">
    <source>
        <dbReference type="Pfam" id="PF25989"/>
    </source>
</evidence>
<dbReference type="RefSeq" id="WP_202245170.1">
    <property type="nucleotide sequence ID" value="NZ_JAESIY010000007.1"/>
</dbReference>
<dbReference type="GO" id="GO:1990281">
    <property type="term" value="C:efflux pump complex"/>
    <property type="evidence" value="ECO:0007669"/>
    <property type="project" value="TreeGrafter"/>
</dbReference>
<evidence type="ECO:0000256" key="5">
    <source>
        <dbReference type="ARBA" id="ARBA00058766"/>
    </source>
</evidence>
<keyword evidence="6" id="KW-1133">Transmembrane helix</keyword>
<dbReference type="Pfam" id="PF25876">
    <property type="entry name" value="HH_MFP_RND"/>
    <property type="match status" value="1"/>
</dbReference>
<comment type="similarity">
    <text evidence="1">Belongs to the membrane fusion protein (MFP) (TC 8.A.1) family.</text>
</comment>
<dbReference type="GO" id="GO:0046686">
    <property type="term" value="P:response to cadmium ion"/>
    <property type="evidence" value="ECO:0007669"/>
    <property type="project" value="UniProtKB-KW"/>
</dbReference>
<dbReference type="Gene3D" id="2.40.420.20">
    <property type="match status" value="1"/>
</dbReference>
<dbReference type="Pfam" id="PF25954">
    <property type="entry name" value="Beta-barrel_RND_2"/>
    <property type="match status" value="1"/>
</dbReference>
<dbReference type="AlphaFoldDB" id="A0A937FAR2"/>
<keyword evidence="4" id="KW-0105">Cadmium resistance</keyword>
<dbReference type="Gene3D" id="1.10.287.470">
    <property type="entry name" value="Helix hairpin bin"/>
    <property type="match status" value="1"/>
</dbReference>
<evidence type="ECO:0000256" key="4">
    <source>
        <dbReference type="ARBA" id="ARBA00043263"/>
    </source>
</evidence>
<dbReference type="Gene3D" id="2.40.50.100">
    <property type="match status" value="1"/>
</dbReference>
<comment type="caution">
    <text evidence="11">The sequence shown here is derived from an EMBL/GenBank/DDBJ whole genome shotgun (WGS) entry which is preliminary data.</text>
</comment>
<reference evidence="11" key="1">
    <citation type="submission" date="2021-01" db="EMBL/GenBank/DDBJ databases">
        <title>Fulvivirga kasyanovii gen. nov., sp nov., a novel member of the phylum Bacteroidetes isolated from seawater in a mussel farm.</title>
        <authorList>
            <person name="Zhao L.-H."/>
            <person name="Wang Z.-J."/>
        </authorList>
    </citation>
    <scope>NUCLEOTIDE SEQUENCE</scope>
    <source>
        <strain evidence="11">2943</strain>
    </source>
</reference>
<dbReference type="InterPro" id="IPR058624">
    <property type="entry name" value="MdtA-like_HH"/>
</dbReference>
<evidence type="ECO:0000256" key="3">
    <source>
        <dbReference type="ARBA" id="ARBA00022833"/>
    </source>
</evidence>
<keyword evidence="6" id="KW-0812">Transmembrane</keyword>
<dbReference type="InterPro" id="IPR058792">
    <property type="entry name" value="Beta-barrel_RND_2"/>
</dbReference>
<dbReference type="FunFam" id="2.40.420.20:FF:000006">
    <property type="entry name" value="RND family efflux transporter MFP subunit"/>
    <property type="match status" value="1"/>
</dbReference>
<feature type="domain" description="Multidrug resistance protein MdtA-like alpha-helical hairpin" evidence="7">
    <location>
        <begin position="129"/>
        <end position="168"/>
    </location>
</feature>
<evidence type="ECO:0000313" key="12">
    <source>
        <dbReference type="Proteomes" id="UP000659388"/>
    </source>
</evidence>
<dbReference type="Pfam" id="PF25917">
    <property type="entry name" value="BSH_RND"/>
    <property type="match status" value="1"/>
</dbReference>